<dbReference type="SUPFAM" id="SSF82784">
    <property type="entry name" value="OsmC-like"/>
    <property type="match status" value="1"/>
</dbReference>
<dbReference type="RefSeq" id="WP_021319993.1">
    <property type="nucleotide sequence ID" value="NZ_AUWY01000133.1"/>
</dbReference>
<sequence>MSKLTTTAIASETGGLPFAVRISVEGHIFAGDEPIEAGGTGLGPSPYQLLTSALAECTAMTVRWFARQHDVPLDHVSVEVVHSREQVEGRAGLVDTFNKTIKIKGDALTEDQLQRLHDVASKCPVQRTLEAGSIIVTRPG</sequence>
<evidence type="ECO:0008006" key="3">
    <source>
        <dbReference type="Google" id="ProtNLM"/>
    </source>
</evidence>
<evidence type="ECO:0000313" key="1">
    <source>
        <dbReference type="EMBL" id="EQB29896.1"/>
    </source>
</evidence>
<dbReference type="Gene3D" id="3.30.300.20">
    <property type="match status" value="1"/>
</dbReference>
<proteinExistence type="predicted"/>
<dbReference type="InterPro" id="IPR036102">
    <property type="entry name" value="OsmC/Ohrsf"/>
</dbReference>
<gene>
    <name evidence="1" type="ORF">M529_22485</name>
</gene>
<organism evidence="1 2">
    <name type="scientific">Sphingobium ummariense RL-3</name>
    <dbReference type="NCBI Taxonomy" id="1346791"/>
    <lineage>
        <taxon>Bacteria</taxon>
        <taxon>Pseudomonadati</taxon>
        <taxon>Pseudomonadota</taxon>
        <taxon>Alphaproteobacteria</taxon>
        <taxon>Sphingomonadales</taxon>
        <taxon>Sphingomonadaceae</taxon>
        <taxon>Sphingobium</taxon>
    </lineage>
</organism>
<name>T0IVT5_9SPHN</name>
<evidence type="ECO:0000313" key="2">
    <source>
        <dbReference type="Proteomes" id="UP000015523"/>
    </source>
</evidence>
<dbReference type="eggNOG" id="COG1765">
    <property type="taxonomic scope" value="Bacteria"/>
</dbReference>
<accession>T0IVT5</accession>
<dbReference type="PATRIC" id="fig|1346791.3.peg.4342"/>
<dbReference type="Proteomes" id="UP000015523">
    <property type="component" value="Unassembled WGS sequence"/>
</dbReference>
<keyword evidence="2" id="KW-1185">Reference proteome</keyword>
<dbReference type="STRING" id="1346791.M529_22485"/>
<dbReference type="InterPro" id="IPR003718">
    <property type="entry name" value="OsmC/Ohr_fam"/>
</dbReference>
<dbReference type="PANTHER" id="PTHR39624:SF2">
    <property type="entry name" value="OSMC-LIKE PROTEIN"/>
    <property type="match status" value="1"/>
</dbReference>
<dbReference type="OrthoDB" id="9789573at2"/>
<dbReference type="AlphaFoldDB" id="T0IVT5"/>
<dbReference type="Pfam" id="PF02566">
    <property type="entry name" value="OsmC"/>
    <property type="match status" value="1"/>
</dbReference>
<reference evidence="1 2" key="1">
    <citation type="journal article" date="2013" name="Genome Announc.">
        <title>Draft Genome Sequence of Sphingobium ummariense Strain RL-3, a Hexachlorocyclohexane-Degrading Bacterium.</title>
        <authorList>
            <person name="Kohli P."/>
            <person name="Dua A."/>
            <person name="Sangwan N."/>
            <person name="Oldach P."/>
            <person name="Khurana J.P."/>
            <person name="Lal R."/>
        </authorList>
    </citation>
    <scope>NUCLEOTIDE SEQUENCE [LARGE SCALE GENOMIC DNA]</scope>
    <source>
        <strain evidence="1 2">RL-3</strain>
    </source>
</reference>
<comment type="caution">
    <text evidence="1">The sequence shown here is derived from an EMBL/GenBank/DDBJ whole genome shotgun (WGS) entry which is preliminary data.</text>
</comment>
<protein>
    <recommendedName>
        <fullName evidence="3">Osmotically inducible protein OsmC</fullName>
    </recommendedName>
</protein>
<dbReference type="EMBL" id="AUWY01000133">
    <property type="protein sequence ID" value="EQB29896.1"/>
    <property type="molecule type" value="Genomic_DNA"/>
</dbReference>
<dbReference type="PANTHER" id="PTHR39624">
    <property type="entry name" value="PROTEIN INVOLVED IN RIMO-MEDIATED BETA-METHYLTHIOLATION OF RIBOSOMAL PROTEIN S12 YCAO"/>
    <property type="match status" value="1"/>
</dbReference>
<dbReference type="InterPro" id="IPR015946">
    <property type="entry name" value="KH_dom-like_a/b"/>
</dbReference>